<reference evidence="2 5" key="1">
    <citation type="submission" date="2021-01" db="EMBL/GenBank/DDBJ databases">
        <title>Diatom-associated Roseobacters Show Island Model of Population Structure.</title>
        <authorList>
            <person name="Qu L."/>
            <person name="Feng X."/>
            <person name="Chen Y."/>
            <person name="Li L."/>
            <person name="Wang X."/>
            <person name="Hu Z."/>
            <person name="Wang H."/>
            <person name="Luo H."/>
        </authorList>
    </citation>
    <scope>NUCLEOTIDE SEQUENCE</scope>
    <source>
        <strain evidence="3 5">CC28-63</strain>
        <strain evidence="2">CC28-69</strain>
    </source>
</reference>
<protein>
    <submittedName>
        <fullName evidence="2">FkbM family methyltransferase</fullName>
    </submittedName>
</protein>
<sequence length="233" mass="25721">MAQANRNTPLRRAKYSLMQHLPGELGLKYRRKLRKLYAPAAEAAFREALTGAAGKICVDLGANLGQHTRTMAAHAAKVYAFEPDPWTAAELRTRLADVPNVEVIEAAAGTEDGTFPLYRTSSFDADPVEQSQSSSLMAQKRNIDTASAVDVKVIDFPAFLDALDGEIAVIKMDIEGAEVPLLEALFDHPVRKRIGHLFVETHESRIPDLLARTDALRARAEAMTQPRVNMDWK</sequence>
<dbReference type="NCBIfam" id="TIGR01444">
    <property type="entry name" value="fkbM_fam"/>
    <property type="match status" value="1"/>
</dbReference>
<dbReference type="Proteomes" id="UP000809440">
    <property type="component" value="Unassembled WGS sequence"/>
</dbReference>
<keyword evidence="2" id="KW-0489">Methyltransferase</keyword>
<dbReference type="InterPro" id="IPR029063">
    <property type="entry name" value="SAM-dependent_MTases_sf"/>
</dbReference>
<evidence type="ECO:0000313" key="2">
    <source>
        <dbReference type="EMBL" id="MBM2411258.1"/>
    </source>
</evidence>
<dbReference type="GO" id="GO:0032259">
    <property type="term" value="P:methylation"/>
    <property type="evidence" value="ECO:0007669"/>
    <property type="project" value="UniProtKB-KW"/>
</dbReference>
<dbReference type="EMBL" id="JAFBXE010000002">
    <property type="protein sequence ID" value="MBM2411258.1"/>
    <property type="molecule type" value="Genomic_DNA"/>
</dbReference>
<proteinExistence type="predicted"/>
<dbReference type="EMBL" id="JAFBXF010000002">
    <property type="protein sequence ID" value="MBM2415925.1"/>
    <property type="molecule type" value="Genomic_DNA"/>
</dbReference>
<dbReference type="Gene3D" id="3.40.50.150">
    <property type="entry name" value="Vaccinia Virus protein VP39"/>
    <property type="match status" value="1"/>
</dbReference>
<dbReference type="RefSeq" id="WP_085629344.1">
    <property type="nucleotide sequence ID" value="NZ_JAFBWU010000002.1"/>
</dbReference>
<organism evidence="2 4">
    <name type="scientific">Marivita cryptomonadis</name>
    <dbReference type="NCBI Taxonomy" id="505252"/>
    <lineage>
        <taxon>Bacteria</taxon>
        <taxon>Pseudomonadati</taxon>
        <taxon>Pseudomonadota</taxon>
        <taxon>Alphaproteobacteria</taxon>
        <taxon>Rhodobacterales</taxon>
        <taxon>Roseobacteraceae</taxon>
        <taxon>Marivita</taxon>
    </lineage>
</organism>
<comment type="caution">
    <text evidence="2">The sequence shown here is derived from an EMBL/GenBank/DDBJ whole genome shotgun (WGS) entry which is preliminary data.</text>
</comment>
<dbReference type="AlphaFoldDB" id="A0A9Q2NS29"/>
<keyword evidence="2" id="KW-0808">Transferase</keyword>
<dbReference type="InterPro" id="IPR006342">
    <property type="entry name" value="FkbM_mtfrase"/>
</dbReference>
<dbReference type="Proteomes" id="UP000755667">
    <property type="component" value="Unassembled WGS sequence"/>
</dbReference>
<gene>
    <name evidence="2" type="ORF">JQX41_03005</name>
    <name evidence="3" type="ORF">JQX48_03005</name>
</gene>
<evidence type="ECO:0000313" key="3">
    <source>
        <dbReference type="EMBL" id="MBM2415925.1"/>
    </source>
</evidence>
<dbReference type="OrthoDB" id="4104638at2"/>
<name>A0A9Q2NS29_9RHOB</name>
<dbReference type="PANTHER" id="PTHR34203">
    <property type="entry name" value="METHYLTRANSFERASE, FKBM FAMILY PROTEIN"/>
    <property type="match status" value="1"/>
</dbReference>
<dbReference type="Pfam" id="PF05050">
    <property type="entry name" value="Methyltransf_21"/>
    <property type="match status" value="1"/>
</dbReference>
<dbReference type="InterPro" id="IPR052514">
    <property type="entry name" value="SAM-dependent_MTase"/>
</dbReference>
<dbReference type="SUPFAM" id="SSF53335">
    <property type="entry name" value="S-adenosyl-L-methionine-dependent methyltransferases"/>
    <property type="match status" value="1"/>
</dbReference>
<dbReference type="GeneID" id="62641095"/>
<accession>A0A9Q2NS29</accession>
<evidence type="ECO:0000259" key="1">
    <source>
        <dbReference type="Pfam" id="PF05050"/>
    </source>
</evidence>
<feature type="domain" description="Methyltransferase FkbM" evidence="1">
    <location>
        <begin position="59"/>
        <end position="205"/>
    </location>
</feature>
<evidence type="ECO:0000313" key="4">
    <source>
        <dbReference type="Proteomes" id="UP000755667"/>
    </source>
</evidence>
<dbReference type="PANTHER" id="PTHR34203:SF13">
    <property type="entry name" value="EXPRESSED PROTEIN"/>
    <property type="match status" value="1"/>
</dbReference>
<evidence type="ECO:0000313" key="5">
    <source>
        <dbReference type="Proteomes" id="UP000809440"/>
    </source>
</evidence>
<keyword evidence="5" id="KW-1185">Reference proteome</keyword>
<dbReference type="GO" id="GO:0008168">
    <property type="term" value="F:methyltransferase activity"/>
    <property type="evidence" value="ECO:0007669"/>
    <property type="project" value="UniProtKB-KW"/>
</dbReference>